<dbReference type="EMBL" id="NBIV01000780">
    <property type="protein sequence ID" value="PXF39506.1"/>
    <property type="molecule type" value="Genomic_DNA"/>
</dbReference>
<accession>A0A2V3IBL6</accession>
<dbReference type="AlphaFoldDB" id="A0A2V3IBL6"/>
<gene>
    <name evidence="1" type="ORF">BWQ96_10800</name>
</gene>
<protein>
    <submittedName>
        <fullName evidence="1">Uncharacterized protein</fullName>
    </submittedName>
</protein>
<dbReference type="Proteomes" id="UP000247409">
    <property type="component" value="Unassembled WGS sequence"/>
</dbReference>
<keyword evidence="2" id="KW-1185">Reference proteome</keyword>
<evidence type="ECO:0000313" key="2">
    <source>
        <dbReference type="Proteomes" id="UP000247409"/>
    </source>
</evidence>
<reference evidence="1 2" key="1">
    <citation type="journal article" date="2018" name="Mol. Biol. Evol.">
        <title>Analysis of the draft genome of the red seaweed Gracilariopsis chorda provides insights into genome size evolution in Rhodophyta.</title>
        <authorList>
            <person name="Lee J."/>
            <person name="Yang E.C."/>
            <person name="Graf L."/>
            <person name="Yang J.H."/>
            <person name="Qiu H."/>
            <person name="Zel Zion U."/>
            <person name="Chan C.X."/>
            <person name="Stephens T.G."/>
            <person name="Weber A.P.M."/>
            <person name="Boo G.H."/>
            <person name="Boo S.M."/>
            <person name="Kim K.M."/>
            <person name="Shin Y."/>
            <person name="Jung M."/>
            <person name="Lee S.J."/>
            <person name="Yim H.S."/>
            <person name="Lee J.H."/>
            <person name="Bhattacharya D."/>
            <person name="Yoon H.S."/>
        </authorList>
    </citation>
    <scope>NUCLEOTIDE SEQUENCE [LARGE SCALE GENOMIC DNA]</scope>
    <source>
        <strain evidence="1 2">SKKU-2015</strain>
        <tissue evidence="1">Whole body</tissue>
    </source>
</reference>
<comment type="caution">
    <text evidence="1">The sequence shown here is derived from an EMBL/GenBank/DDBJ whole genome shotgun (WGS) entry which is preliminary data.</text>
</comment>
<organism evidence="1 2">
    <name type="scientific">Gracilariopsis chorda</name>
    <dbReference type="NCBI Taxonomy" id="448386"/>
    <lineage>
        <taxon>Eukaryota</taxon>
        <taxon>Rhodophyta</taxon>
        <taxon>Florideophyceae</taxon>
        <taxon>Rhodymeniophycidae</taxon>
        <taxon>Gracilariales</taxon>
        <taxon>Gracilariaceae</taxon>
        <taxon>Gracilariopsis</taxon>
    </lineage>
</organism>
<sequence>MGTKNQQRGGAVMGMVICIDWMENEGKGEDKRLQEAMDRVRRYKMTETAADANGEFG</sequence>
<name>A0A2V3IBL6_9FLOR</name>
<evidence type="ECO:0000313" key="1">
    <source>
        <dbReference type="EMBL" id="PXF39506.1"/>
    </source>
</evidence>
<proteinExistence type="predicted"/>